<evidence type="ECO:0000256" key="4">
    <source>
        <dbReference type="RuleBase" id="RU003815"/>
    </source>
</evidence>
<comment type="similarity">
    <text evidence="1 4">Belongs to the universal ribosomal protein uS9 family.</text>
</comment>
<dbReference type="Gene3D" id="3.30.230.10">
    <property type="match status" value="1"/>
</dbReference>
<dbReference type="EMBL" id="JALNTZ010004101">
    <property type="protein sequence ID" value="KAJ3615506.1"/>
    <property type="molecule type" value="Genomic_DNA"/>
</dbReference>
<dbReference type="Proteomes" id="UP001168821">
    <property type="component" value="Unassembled WGS sequence"/>
</dbReference>
<dbReference type="NCBIfam" id="NF001099">
    <property type="entry name" value="PRK00132.1"/>
    <property type="match status" value="1"/>
</dbReference>
<dbReference type="InterPro" id="IPR000754">
    <property type="entry name" value="Ribosomal_uS9"/>
</dbReference>
<dbReference type="PANTHER" id="PTHR21569:SF1">
    <property type="entry name" value="SMALL RIBOSOMAL SUBUNIT PROTEIN US9M"/>
    <property type="match status" value="1"/>
</dbReference>
<dbReference type="GO" id="GO:0003735">
    <property type="term" value="F:structural constituent of ribosome"/>
    <property type="evidence" value="ECO:0007669"/>
    <property type="project" value="InterPro"/>
</dbReference>
<evidence type="ECO:0000313" key="6">
    <source>
        <dbReference type="Proteomes" id="UP001168821"/>
    </source>
</evidence>
<evidence type="ECO:0000256" key="1">
    <source>
        <dbReference type="ARBA" id="ARBA00005251"/>
    </source>
</evidence>
<evidence type="ECO:0000256" key="2">
    <source>
        <dbReference type="ARBA" id="ARBA00022980"/>
    </source>
</evidence>
<dbReference type="GO" id="GO:0003723">
    <property type="term" value="F:RNA binding"/>
    <property type="evidence" value="ECO:0007669"/>
    <property type="project" value="TreeGrafter"/>
</dbReference>
<keyword evidence="6" id="KW-1185">Reference proteome</keyword>
<reference evidence="5" key="1">
    <citation type="journal article" date="2023" name="G3 (Bethesda)">
        <title>Whole genome assemblies of Zophobas morio and Tenebrio molitor.</title>
        <authorList>
            <person name="Kaur S."/>
            <person name="Stinson S.A."/>
            <person name="diCenzo G.C."/>
        </authorList>
    </citation>
    <scope>NUCLEOTIDE SEQUENCE</scope>
    <source>
        <strain evidence="5">QUZm001</strain>
    </source>
</reference>
<name>A0AA38LXR6_9CUCU</name>
<protein>
    <recommendedName>
        <fullName evidence="7">28S ribosomal protein S9, mitochondrial</fullName>
    </recommendedName>
</protein>
<evidence type="ECO:0000313" key="5">
    <source>
        <dbReference type="EMBL" id="KAJ3615506.1"/>
    </source>
</evidence>
<dbReference type="InterPro" id="IPR020568">
    <property type="entry name" value="Ribosomal_Su5_D2-typ_SF"/>
</dbReference>
<comment type="caution">
    <text evidence="5">The sequence shown here is derived from an EMBL/GenBank/DDBJ whole genome shotgun (WGS) entry which is preliminary data.</text>
</comment>
<accession>A0AA38LXR6</accession>
<sequence length="220" mass="24870">MLLKSTNSEDSHYWKSKTQLESAIGGPLLESEYQEIIALLNNIVKDPRSTHMEEVLQLYGSHASQRAKKYQKHEASGFLTDSAGFLIAEGARKSSRATIKLRQGAGPFIVNDLPMSEYFSNIIHRQNIVDPFLAISPQEDFEMVAEVAGGGHKGQSEAIRLGVARALACMNETWRDALTKYRYLVRDPRCVERKKPGQKKARKKFTWLLYTFIPLFVHVG</sequence>
<keyword evidence="2 4" id="KW-0689">Ribosomal protein</keyword>
<organism evidence="5 6">
    <name type="scientific">Zophobas morio</name>
    <dbReference type="NCBI Taxonomy" id="2755281"/>
    <lineage>
        <taxon>Eukaryota</taxon>
        <taxon>Metazoa</taxon>
        <taxon>Ecdysozoa</taxon>
        <taxon>Arthropoda</taxon>
        <taxon>Hexapoda</taxon>
        <taxon>Insecta</taxon>
        <taxon>Pterygota</taxon>
        <taxon>Neoptera</taxon>
        <taxon>Endopterygota</taxon>
        <taxon>Coleoptera</taxon>
        <taxon>Polyphaga</taxon>
        <taxon>Cucujiformia</taxon>
        <taxon>Tenebrionidae</taxon>
        <taxon>Zophobas</taxon>
    </lineage>
</organism>
<dbReference type="InterPro" id="IPR020574">
    <property type="entry name" value="Ribosomal_uS9_CS"/>
</dbReference>
<evidence type="ECO:0000256" key="3">
    <source>
        <dbReference type="ARBA" id="ARBA00023274"/>
    </source>
</evidence>
<dbReference type="GO" id="GO:0005763">
    <property type="term" value="C:mitochondrial small ribosomal subunit"/>
    <property type="evidence" value="ECO:0007669"/>
    <property type="project" value="TreeGrafter"/>
</dbReference>
<proteinExistence type="inferred from homology"/>
<dbReference type="Pfam" id="PF00380">
    <property type="entry name" value="Ribosomal_S9"/>
    <property type="match status" value="1"/>
</dbReference>
<dbReference type="SUPFAM" id="SSF54211">
    <property type="entry name" value="Ribosomal protein S5 domain 2-like"/>
    <property type="match status" value="1"/>
</dbReference>
<dbReference type="InterPro" id="IPR023035">
    <property type="entry name" value="Ribosomal_uS9_bac/plastid"/>
</dbReference>
<dbReference type="GO" id="GO:0006412">
    <property type="term" value="P:translation"/>
    <property type="evidence" value="ECO:0007669"/>
    <property type="project" value="InterPro"/>
</dbReference>
<gene>
    <name evidence="5" type="ORF">Zmor_016361</name>
</gene>
<dbReference type="InterPro" id="IPR014721">
    <property type="entry name" value="Ribsml_uS5_D2-typ_fold_subgr"/>
</dbReference>
<dbReference type="AlphaFoldDB" id="A0AA38LXR6"/>
<dbReference type="PANTHER" id="PTHR21569">
    <property type="entry name" value="RIBOSOMAL PROTEIN S9"/>
    <property type="match status" value="1"/>
</dbReference>
<dbReference type="PROSITE" id="PS00360">
    <property type="entry name" value="RIBOSOMAL_S9"/>
    <property type="match status" value="1"/>
</dbReference>
<evidence type="ECO:0008006" key="7">
    <source>
        <dbReference type="Google" id="ProtNLM"/>
    </source>
</evidence>
<keyword evidence="3 4" id="KW-0687">Ribonucleoprotein</keyword>